<name>A0A0V1DN10_TRIPS</name>
<sequence length="36" mass="3956">MIAALILMNVLMKVIIHALIMVHASMMLDHIIVNAA</sequence>
<keyword evidence="1" id="KW-0472">Membrane</keyword>
<proteinExistence type="predicted"/>
<reference evidence="5 6" key="1">
    <citation type="submission" date="2015-01" db="EMBL/GenBank/DDBJ databases">
        <title>Evolution of Trichinella species and genotypes.</title>
        <authorList>
            <person name="Korhonen P.K."/>
            <person name="Edoardo P."/>
            <person name="Giuseppe L.R."/>
            <person name="Gasser R.B."/>
        </authorList>
    </citation>
    <scope>NUCLEOTIDE SEQUENCE [LARGE SCALE GENOMIC DNA]</scope>
    <source>
        <strain evidence="2">ISS13</strain>
        <strain evidence="3">ISS588</strain>
    </source>
</reference>
<keyword evidence="1" id="KW-1133">Transmembrane helix</keyword>
<evidence type="ECO:0000313" key="3">
    <source>
        <dbReference type="EMBL" id="KRY97147.1"/>
    </source>
</evidence>
<feature type="transmembrane region" description="Helical" evidence="1">
    <location>
        <begin position="6"/>
        <end position="28"/>
    </location>
</feature>
<gene>
    <name evidence="2" type="ORF">T4A_8783</name>
    <name evidence="3" type="ORF">T4B_13212</name>
    <name evidence="4" type="ORF">T4B_2039</name>
</gene>
<accession>A0A0V1DN10</accession>
<evidence type="ECO:0000313" key="5">
    <source>
        <dbReference type="Proteomes" id="UP000054632"/>
    </source>
</evidence>
<dbReference type="EMBL" id="JYDS01002626">
    <property type="protein sequence ID" value="KRY97147.1"/>
    <property type="molecule type" value="Genomic_DNA"/>
</dbReference>
<evidence type="ECO:0000313" key="2">
    <source>
        <dbReference type="EMBL" id="KRY62953.1"/>
    </source>
</evidence>
<dbReference type="Proteomes" id="UP000054632">
    <property type="component" value="Unassembled WGS sequence"/>
</dbReference>
<protein>
    <submittedName>
        <fullName evidence="2">Uncharacterized protein</fullName>
    </submittedName>
</protein>
<dbReference type="Proteomes" id="UP000054805">
    <property type="component" value="Unassembled WGS sequence"/>
</dbReference>
<evidence type="ECO:0000313" key="6">
    <source>
        <dbReference type="Proteomes" id="UP000054805"/>
    </source>
</evidence>
<dbReference type="AlphaFoldDB" id="A0A0V1DN10"/>
<organism evidence="2 5">
    <name type="scientific">Trichinella pseudospiralis</name>
    <name type="common">Parasitic roundworm</name>
    <dbReference type="NCBI Taxonomy" id="6337"/>
    <lineage>
        <taxon>Eukaryota</taxon>
        <taxon>Metazoa</taxon>
        <taxon>Ecdysozoa</taxon>
        <taxon>Nematoda</taxon>
        <taxon>Enoplea</taxon>
        <taxon>Dorylaimia</taxon>
        <taxon>Trichinellida</taxon>
        <taxon>Trichinellidae</taxon>
        <taxon>Trichinella</taxon>
    </lineage>
</organism>
<evidence type="ECO:0000313" key="4">
    <source>
        <dbReference type="EMBL" id="KRY97149.1"/>
    </source>
</evidence>
<dbReference type="EMBL" id="JYDR01001709">
    <property type="protein sequence ID" value="KRY62953.1"/>
    <property type="molecule type" value="Genomic_DNA"/>
</dbReference>
<keyword evidence="1" id="KW-0812">Transmembrane</keyword>
<evidence type="ECO:0000256" key="1">
    <source>
        <dbReference type="SAM" id="Phobius"/>
    </source>
</evidence>
<dbReference type="EMBL" id="JYDS01002623">
    <property type="protein sequence ID" value="KRY97149.1"/>
    <property type="molecule type" value="Genomic_DNA"/>
</dbReference>
<comment type="caution">
    <text evidence="2">The sequence shown here is derived from an EMBL/GenBank/DDBJ whole genome shotgun (WGS) entry which is preliminary data.</text>
</comment>
<keyword evidence="6" id="KW-1185">Reference proteome</keyword>